<sequence>MTQLFLYQKSLEKSFRPVIIVYRKKPFNELQNKNGEAEVIRLLPSLILLTVLLFGNSILHAEDDDKVSIKIGEKMLNIAYADSPLERQLGLMYRKKMCEDCGMLFKFERSKIAGIWMKNTYIPLDLAYITKDGIIVDIKPLTPHDLVAVNSPEPVLYALEMNQGWFDKQNIRVGDKVDLLP</sequence>
<evidence type="ECO:0000313" key="1">
    <source>
        <dbReference type="EMBL" id="MDT0596611.1"/>
    </source>
</evidence>
<gene>
    <name evidence="1" type="ORF">RM552_17270</name>
</gene>
<dbReference type="Gene3D" id="2.60.120.1140">
    <property type="entry name" value="Protein of unknown function DUF192"/>
    <property type="match status" value="1"/>
</dbReference>
<dbReference type="PANTHER" id="PTHR37953:SF1">
    <property type="entry name" value="UPF0127 PROTEIN MJ1496"/>
    <property type="match status" value="1"/>
</dbReference>
<comment type="caution">
    <text evidence="1">The sequence shown here is derived from an EMBL/GenBank/DDBJ whole genome shotgun (WGS) entry which is preliminary data.</text>
</comment>
<dbReference type="Proteomes" id="UP001253545">
    <property type="component" value="Unassembled WGS sequence"/>
</dbReference>
<dbReference type="RefSeq" id="WP_311370134.1">
    <property type="nucleotide sequence ID" value="NZ_JAVRHX010000008.1"/>
</dbReference>
<protein>
    <submittedName>
        <fullName evidence="1">DUF192 domain-containing protein</fullName>
    </submittedName>
</protein>
<evidence type="ECO:0000313" key="2">
    <source>
        <dbReference type="Proteomes" id="UP001253545"/>
    </source>
</evidence>
<dbReference type="Pfam" id="PF02643">
    <property type="entry name" value="DUF192"/>
    <property type="match status" value="1"/>
</dbReference>
<dbReference type="PANTHER" id="PTHR37953">
    <property type="entry name" value="UPF0127 PROTEIN MJ1496"/>
    <property type="match status" value="1"/>
</dbReference>
<dbReference type="InterPro" id="IPR003795">
    <property type="entry name" value="DUF192"/>
</dbReference>
<accession>A0ABU2ZVD2</accession>
<dbReference type="InterPro" id="IPR038695">
    <property type="entry name" value="Saro_0823-like_sf"/>
</dbReference>
<dbReference type="EMBL" id="JAVRHX010000008">
    <property type="protein sequence ID" value="MDT0596611.1"/>
    <property type="molecule type" value="Genomic_DNA"/>
</dbReference>
<name>A0ABU2ZVD2_9ALTE</name>
<proteinExistence type="predicted"/>
<keyword evidence="2" id="KW-1185">Reference proteome</keyword>
<organism evidence="1 2">
    <name type="scientific">Glaciecola petra</name>
    <dbReference type="NCBI Taxonomy" id="3075602"/>
    <lineage>
        <taxon>Bacteria</taxon>
        <taxon>Pseudomonadati</taxon>
        <taxon>Pseudomonadota</taxon>
        <taxon>Gammaproteobacteria</taxon>
        <taxon>Alteromonadales</taxon>
        <taxon>Alteromonadaceae</taxon>
        <taxon>Glaciecola</taxon>
    </lineage>
</organism>
<reference evidence="1 2" key="1">
    <citation type="submission" date="2023-09" db="EMBL/GenBank/DDBJ databases">
        <authorList>
            <person name="Rey-Velasco X."/>
        </authorList>
    </citation>
    <scope>NUCLEOTIDE SEQUENCE [LARGE SCALE GENOMIC DNA]</scope>
    <source>
        <strain evidence="1 2">P117</strain>
    </source>
</reference>